<dbReference type="PANTHER" id="PTHR43133:SF46">
    <property type="entry name" value="RNA POLYMERASE SIGMA-70 FACTOR ECF SUBFAMILY"/>
    <property type="match status" value="1"/>
</dbReference>
<dbReference type="GO" id="GO:0006352">
    <property type="term" value="P:DNA-templated transcription initiation"/>
    <property type="evidence" value="ECO:0007669"/>
    <property type="project" value="InterPro"/>
</dbReference>
<evidence type="ECO:0000313" key="7">
    <source>
        <dbReference type="EMBL" id="NLR68823.1"/>
    </source>
</evidence>
<dbReference type="InterPro" id="IPR014284">
    <property type="entry name" value="RNA_pol_sigma-70_dom"/>
</dbReference>
<protein>
    <submittedName>
        <fullName evidence="7">RNA polymerase sigma-70 factor</fullName>
    </submittedName>
</protein>
<evidence type="ECO:0000256" key="1">
    <source>
        <dbReference type="ARBA" id="ARBA00010641"/>
    </source>
</evidence>
<dbReference type="InterPro" id="IPR013324">
    <property type="entry name" value="RNA_pol_sigma_r3/r4-like"/>
</dbReference>
<gene>
    <name evidence="7" type="ORF">HGH92_31270</name>
</gene>
<dbReference type="Gene3D" id="1.10.1740.10">
    <property type="match status" value="1"/>
</dbReference>
<accession>A0A847S073</accession>
<keyword evidence="3" id="KW-0731">Sigma factor</keyword>
<dbReference type="InterPro" id="IPR013249">
    <property type="entry name" value="RNA_pol_sigma70_r4_t2"/>
</dbReference>
<dbReference type="RefSeq" id="WP_168874776.1">
    <property type="nucleotide sequence ID" value="NZ_JABAIA010000004.1"/>
</dbReference>
<evidence type="ECO:0000256" key="2">
    <source>
        <dbReference type="ARBA" id="ARBA00023015"/>
    </source>
</evidence>
<keyword evidence="8" id="KW-1185">Reference proteome</keyword>
<dbReference type="NCBIfam" id="TIGR02985">
    <property type="entry name" value="Sig70_bacteroi1"/>
    <property type="match status" value="1"/>
</dbReference>
<feature type="domain" description="RNA polymerase sigma-70 region 2" evidence="5">
    <location>
        <begin position="23"/>
        <end position="88"/>
    </location>
</feature>
<dbReference type="SUPFAM" id="SSF88659">
    <property type="entry name" value="Sigma3 and sigma4 domains of RNA polymerase sigma factors"/>
    <property type="match status" value="1"/>
</dbReference>
<keyword evidence="4" id="KW-0804">Transcription</keyword>
<dbReference type="Pfam" id="PF08281">
    <property type="entry name" value="Sigma70_r4_2"/>
    <property type="match status" value="1"/>
</dbReference>
<dbReference type="InterPro" id="IPR036388">
    <property type="entry name" value="WH-like_DNA-bd_sf"/>
</dbReference>
<dbReference type="SUPFAM" id="SSF88946">
    <property type="entry name" value="Sigma2 domain of RNA polymerase sigma factors"/>
    <property type="match status" value="1"/>
</dbReference>
<dbReference type="InterPro" id="IPR013325">
    <property type="entry name" value="RNA_pol_sigma_r2"/>
</dbReference>
<dbReference type="InterPro" id="IPR007627">
    <property type="entry name" value="RNA_pol_sigma70_r2"/>
</dbReference>
<evidence type="ECO:0000256" key="4">
    <source>
        <dbReference type="ARBA" id="ARBA00023163"/>
    </source>
</evidence>
<organism evidence="7 8">
    <name type="scientific">Chitinophaga varians</name>
    <dbReference type="NCBI Taxonomy" id="2202339"/>
    <lineage>
        <taxon>Bacteria</taxon>
        <taxon>Pseudomonadati</taxon>
        <taxon>Bacteroidota</taxon>
        <taxon>Chitinophagia</taxon>
        <taxon>Chitinophagales</taxon>
        <taxon>Chitinophagaceae</taxon>
        <taxon>Chitinophaga</taxon>
    </lineage>
</organism>
<dbReference type="NCBIfam" id="TIGR02937">
    <property type="entry name" value="sigma70-ECF"/>
    <property type="match status" value="1"/>
</dbReference>
<feature type="domain" description="RNA polymerase sigma factor 70 region 4 type 2" evidence="6">
    <location>
        <begin position="123"/>
        <end position="171"/>
    </location>
</feature>
<dbReference type="InterPro" id="IPR014327">
    <property type="entry name" value="RNA_pol_sigma70_bacteroid"/>
</dbReference>
<dbReference type="Pfam" id="PF04542">
    <property type="entry name" value="Sigma70_r2"/>
    <property type="match status" value="1"/>
</dbReference>
<dbReference type="Proteomes" id="UP000570474">
    <property type="component" value="Unassembled WGS sequence"/>
</dbReference>
<reference evidence="7 8" key="1">
    <citation type="submission" date="2020-04" db="EMBL/GenBank/DDBJ databases">
        <authorList>
            <person name="Yin C."/>
        </authorList>
    </citation>
    <scope>NUCLEOTIDE SEQUENCE [LARGE SCALE GENOMIC DNA]</scope>
    <source>
        <strain evidence="7 8">Ae27</strain>
    </source>
</reference>
<dbReference type="PANTHER" id="PTHR43133">
    <property type="entry name" value="RNA POLYMERASE ECF-TYPE SIGMA FACTO"/>
    <property type="match status" value="1"/>
</dbReference>
<evidence type="ECO:0000259" key="5">
    <source>
        <dbReference type="Pfam" id="PF04542"/>
    </source>
</evidence>
<keyword evidence="2" id="KW-0805">Transcription regulation</keyword>
<dbReference type="Gene3D" id="1.10.10.10">
    <property type="entry name" value="Winged helix-like DNA-binding domain superfamily/Winged helix DNA-binding domain"/>
    <property type="match status" value="1"/>
</dbReference>
<dbReference type="AlphaFoldDB" id="A0A847S073"/>
<dbReference type="GO" id="GO:0003677">
    <property type="term" value="F:DNA binding"/>
    <property type="evidence" value="ECO:0007669"/>
    <property type="project" value="InterPro"/>
</dbReference>
<evidence type="ECO:0000313" key="8">
    <source>
        <dbReference type="Proteomes" id="UP000570474"/>
    </source>
</evidence>
<sequence>MRDDIPELQNRIYNGDTKAFKELYDCYCAPLLQVALAIARHREMAEEIVADVFIAVWRHRKDLREITNLKWYLYAATRNIALNHLRKYAHHKTWHLDEASLPEYEINPEAQLISNEMMQHINLAINALPPQCRLIFKLVKEDGLKYREVADLLNISIKTVENQVGIALKKLASVRAFLLVSPPTINHQ</sequence>
<dbReference type="InterPro" id="IPR039425">
    <property type="entry name" value="RNA_pol_sigma-70-like"/>
</dbReference>
<evidence type="ECO:0000256" key="3">
    <source>
        <dbReference type="ARBA" id="ARBA00023082"/>
    </source>
</evidence>
<dbReference type="GO" id="GO:0016987">
    <property type="term" value="F:sigma factor activity"/>
    <property type="evidence" value="ECO:0007669"/>
    <property type="project" value="UniProtKB-KW"/>
</dbReference>
<evidence type="ECO:0000259" key="6">
    <source>
        <dbReference type="Pfam" id="PF08281"/>
    </source>
</evidence>
<proteinExistence type="inferred from homology"/>
<name>A0A847S073_9BACT</name>
<comment type="similarity">
    <text evidence="1">Belongs to the sigma-70 factor family. ECF subfamily.</text>
</comment>
<comment type="caution">
    <text evidence="7">The sequence shown here is derived from an EMBL/GenBank/DDBJ whole genome shotgun (WGS) entry which is preliminary data.</text>
</comment>
<dbReference type="EMBL" id="JABAIA010000004">
    <property type="protein sequence ID" value="NLR68823.1"/>
    <property type="molecule type" value="Genomic_DNA"/>
</dbReference>